<keyword evidence="5" id="KW-1185">Reference proteome</keyword>
<dbReference type="WBParaSite" id="Minc3s01768g26160">
    <property type="protein sequence ID" value="Minc3s01768g26160"/>
    <property type="gene ID" value="Minc3s01768g26160"/>
</dbReference>
<feature type="repeat" description="WD" evidence="1">
    <location>
        <begin position="600"/>
        <end position="634"/>
    </location>
</feature>
<proteinExistence type="predicted"/>
<dbReference type="InterPro" id="IPR059157">
    <property type="entry name" value="WDR36-Utp21_N"/>
</dbReference>
<dbReference type="Pfam" id="PF25171">
    <property type="entry name" value="Beta-prop_WDR36-Utp21_1st"/>
    <property type="match status" value="1"/>
</dbReference>
<evidence type="ECO:0000259" key="3">
    <source>
        <dbReference type="Pfam" id="PF04192"/>
    </source>
</evidence>
<dbReference type="GO" id="GO:0032040">
    <property type="term" value="C:small-subunit processome"/>
    <property type="evidence" value="ECO:0007669"/>
    <property type="project" value="InterPro"/>
</dbReference>
<dbReference type="PANTHER" id="PTHR22840:SF12">
    <property type="entry name" value="WD REPEAT-CONTAINING PROTEIN 36"/>
    <property type="match status" value="1"/>
</dbReference>
<evidence type="ECO:0000256" key="2">
    <source>
        <dbReference type="SAM" id="MobiDB-lite"/>
    </source>
</evidence>
<feature type="domain" description="WDR36/Utp21 N-terminal" evidence="4">
    <location>
        <begin position="41"/>
        <end position="307"/>
    </location>
</feature>
<feature type="repeat" description="WD" evidence="1">
    <location>
        <begin position="502"/>
        <end position="543"/>
    </location>
</feature>
<dbReference type="InterPro" id="IPR001680">
    <property type="entry name" value="WD40_rpt"/>
</dbReference>
<feature type="region of interest" description="Disordered" evidence="2">
    <location>
        <begin position="955"/>
        <end position="975"/>
    </location>
</feature>
<dbReference type="Pfam" id="PF04192">
    <property type="entry name" value="Utp21"/>
    <property type="match status" value="1"/>
</dbReference>
<dbReference type="SUPFAM" id="SSF50998">
    <property type="entry name" value="Quinoprotein alcohol dehydrogenase-like"/>
    <property type="match status" value="1"/>
</dbReference>
<dbReference type="Gene3D" id="2.130.10.10">
    <property type="entry name" value="YVTN repeat-like/Quinoprotein amine dehydrogenase"/>
    <property type="match status" value="2"/>
</dbReference>
<evidence type="ECO:0000313" key="6">
    <source>
        <dbReference type="WBParaSite" id="Minc3s01768g26160"/>
    </source>
</evidence>
<feature type="repeat" description="WD" evidence="1">
    <location>
        <begin position="320"/>
        <end position="351"/>
    </location>
</feature>
<accession>A0A914MEY5</accession>
<evidence type="ECO:0000256" key="1">
    <source>
        <dbReference type="PROSITE-ProRule" id="PRU00221"/>
    </source>
</evidence>
<dbReference type="InterPro" id="IPR007319">
    <property type="entry name" value="WDR36/Utp21_C"/>
</dbReference>
<reference evidence="6" key="1">
    <citation type="submission" date="2022-11" db="UniProtKB">
        <authorList>
            <consortium name="WormBaseParasite"/>
        </authorList>
    </citation>
    <scope>IDENTIFICATION</scope>
</reference>
<dbReference type="InterPro" id="IPR011047">
    <property type="entry name" value="Quinoprotein_ADH-like_sf"/>
</dbReference>
<dbReference type="GO" id="GO:0006364">
    <property type="term" value="P:rRNA processing"/>
    <property type="evidence" value="ECO:0007669"/>
    <property type="project" value="InterPro"/>
</dbReference>
<feature type="compositionally biased region" description="Basic and acidic residues" evidence="2">
    <location>
        <begin position="955"/>
        <end position="966"/>
    </location>
</feature>
<name>A0A914MEY5_MELIC</name>
<dbReference type="SMART" id="SM00320">
    <property type="entry name" value="WD40"/>
    <property type="match status" value="8"/>
</dbReference>
<evidence type="ECO:0000259" key="4">
    <source>
        <dbReference type="Pfam" id="PF25171"/>
    </source>
</evidence>
<dbReference type="AlphaFoldDB" id="A0A914MEY5"/>
<keyword evidence="1" id="KW-0853">WD repeat</keyword>
<organism evidence="5 6">
    <name type="scientific">Meloidogyne incognita</name>
    <name type="common">Southern root-knot nematode worm</name>
    <name type="synonym">Oxyuris incognita</name>
    <dbReference type="NCBI Taxonomy" id="6306"/>
    <lineage>
        <taxon>Eukaryota</taxon>
        <taxon>Metazoa</taxon>
        <taxon>Ecdysozoa</taxon>
        <taxon>Nematoda</taxon>
        <taxon>Chromadorea</taxon>
        <taxon>Rhabditida</taxon>
        <taxon>Tylenchina</taxon>
        <taxon>Tylenchomorpha</taxon>
        <taxon>Tylenchoidea</taxon>
        <taxon>Meloidogynidae</taxon>
        <taxon>Meloidogyninae</taxon>
        <taxon>Meloidogyne</taxon>
        <taxon>Meloidogyne incognita group</taxon>
    </lineage>
</organism>
<dbReference type="PROSITE" id="PS50082">
    <property type="entry name" value="WD_REPEATS_2"/>
    <property type="match status" value="4"/>
</dbReference>
<dbReference type="Pfam" id="PF25168">
    <property type="entry name" value="Beta-prop_WDR36-Utp21_2nd"/>
    <property type="match status" value="1"/>
</dbReference>
<dbReference type="Proteomes" id="UP000887563">
    <property type="component" value="Unplaced"/>
</dbReference>
<sequence length="1024" mass="114407">MALRGETNLFTPCQAIGLFCSKVPPAFTYSTSNAEDTDGNIACAIENQCVFYSSKNLHFTSVCPPVDTEITAVAADMERTYVAFGFCVAIISNNFSKIERRLIIGNGGPKMLLSLTDILVVVDKGNTINVYNTEDGHLIVQLESSSSFNITSILHPDNYLNKILVGSSDGRMRIWNLRSGKLIFEFDSLGDDTTAINVLEQSPVIDVVGIGMSNGKIILKNIKFDTLICSFRQTGSITALAFRSDGVDTLASANSEGSIAIWDLNERILIGQLTQAHQSSITWLNFLLGQAYLLSAGEDNKLVKWVFRNENSLPEVQNCLQGHSEPATTLKFFDDDLIVSASKDGHVRQFDSVRTVLCKDFGLAREVRKGDIGKDRFIDVTLEPILQMELSFGREAVWDNAVCRHSNSPLVSTWSTRLKKRGRHLLYHERFSTDPNLLNSFASSICISNCGNFVLIGYSSGHVDVFNMQSGKYKFSLESKKFLEEEKSKTTTTKNVNSNKNTRAHDSLVAGIALDILNRNVVTGSFDGKIYFWKFGNPSILRSIMKVASGVQLFRLDLLNSLLAVGLANGEVGIVDILCRKLARRFSHSSCTDWPEGSTLTALEFSSDGKWLLSADSQGFVKVWDLSSGLLIDVVYHSNPCIAMAFNPRGNLLATCHEGQRGIYLWANKLLYSSATRICVEERNNKILEEDIPVTSQSLPSIQQKGKFLDEIVEEEREISSIYSSQEERVVMIDEEEDEDEEVGEEGTSGDWATCSGVGGGGGSSHLQQPKFLSLLEHRRAKQLDPKLFTLSGQPTSSWASLPIYELIKERNKPKEPPKKAKELPFFLPTIETEKGVVFSEELFNKKEEEENEEKQNGKRTMLIAKRQLEEFQTEWGAKLLRAGSNNDLLHVFDQLKTQSLASIDFQIRALNGAKLGQFVSMLIAVLEIRKDFDLIQSYMAAFLNIHRENLWKGRKGEGGRRKKQDEEEENLSVDEKLGKDEEQNVLLKNLQRLLELQKNVVKEIQPIFDQNISITSFTKSALI</sequence>
<evidence type="ECO:0000313" key="5">
    <source>
        <dbReference type="Proteomes" id="UP000887563"/>
    </source>
</evidence>
<protein>
    <submittedName>
        <fullName evidence="6">Small-subunit processome Utp21 domain-containing protein</fullName>
    </submittedName>
</protein>
<dbReference type="GO" id="GO:0034388">
    <property type="term" value="C:Pwp2p-containing subcomplex of 90S preribosome"/>
    <property type="evidence" value="ECO:0007669"/>
    <property type="project" value="TreeGrafter"/>
</dbReference>
<feature type="repeat" description="WD" evidence="1">
    <location>
        <begin position="163"/>
        <end position="185"/>
    </location>
</feature>
<dbReference type="PANTHER" id="PTHR22840">
    <property type="entry name" value="WD REPEAT-CONTAINING PROTEIN 36"/>
    <property type="match status" value="1"/>
</dbReference>
<dbReference type="InterPro" id="IPR015943">
    <property type="entry name" value="WD40/YVTN_repeat-like_dom_sf"/>
</dbReference>
<feature type="domain" description="WDR36/Utp21 C-terminal" evidence="3">
    <location>
        <begin position="782"/>
        <end position="1019"/>
    </location>
</feature>